<dbReference type="PROSITE" id="PS51469">
    <property type="entry name" value="SUN"/>
    <property type="match status" value="1"/>
</dbReference>
<evidence type="ECO:0000313" key="7">
    <source>
        <dbReference type="Proteomes" id="UP000837857"/>
    </source>
</evidence>
<evidence type="ECO:0000256" key="4">
    <source>
        <dbReference type="ARBA" id="ARBA00023136"/>
    </source>
</evidence>
<proteinExistence type="predicted"/>
<evidence type="ECO:0000256" key="1">
    <source>
        <dbReference type="ARBA" id="ARBA00004370"/>
    </source>
</evidence>
<evidence type="ECO:0000313" key="6">
    <source>
        <dbReference type="EMBL" id="CAH2037662.1"/>
    </source>
</evidence>
<accession>A0ABN8HN69</accession>
<keyword evidence="7" id="KW-1185">Reference proteome</keyword>
<evidence type="ECO:0000256" key="3">
    <source>
        <dbReference type="ARBA" id="ARBA00022989"/>
    </source>
</evidence>
<keyword evidence="3" id="KW-1133">Transmembrane helix</keyword>
<dbReference type="EMBL" id="OW152822">
    <property type="protein sequence ID" value="CAH2037662.1"/>
    <property type="molecule type" value="Genomic_DNA"/>
</dbReference>
<comment type="subcellular location">
    <subcellularLocation>
        <location evidence="1">Membrane</location>
    </subcellularLocation>
</comment>
<dbReference type="Pfam" id="PF07738">
    <property type="entry name" value="Sad1_UNC"/>
    <property type="match status" value="1"/>
</dbReference>
<keyword evidence="2" id="KW-0812">Transmembrane</keyword>
<keyword evidence="4" id="KW-0472">Membrane</keyword>
<organism evidence="6 7">
    <name type="scientific">Iphiclides podalirius</name>
    <name type="common">scarce swallowtail</name>
    <dbReference type="NCBI Taxonomy" id="110791"/>
    <lineage>
        <taxon>Eukaryota</taxon>
        <taxon>Metazoa</taxon>
        <taxon>Ecdysozoa</taxon>
        <taxon>Arthropoda</taxon>
        <taxon>Hexapoda</taxon>
        <taxon>Insecta</taxon>
        <taxon>Pterygota</taxon>
        <taxon>Neoptera</taxon>
        <taxon>Endopterygota</taxon>
        <taxon>Lepidoptera</taxon>
        <taxon>Glossata</taxon>
        <taxon>Ditrysia</taxon>
        <taxon>Papilionoidea</taxon>
        <taxon>Papilionidae</taxon>
        <taxon>Papilioninae</taxon>
        <taxon>Iphiclides</taxon>
    </lineage>
</organism>
<dbReference type="PANTHER" id="PTHR12911">
    <property type="entry name" value="SAD1/UNC-84-LIKE PROTEIN-RELATED"/>
    <property type="match status" value="1"/>
</dbReference>
<evidence type="ECO:0000256" key="2">
    <source>
        <dbReference type="ARBA" id="ARBA00022692"/>
    </source>
</evidence>
<feature type="domain" description="SUN" evidence="5">
    <location>
        <begin position="156"/>
        <end position="311"/>
    </location>
</feature>
<evidence type="ECO:0000259" key="5">
    <source>
        <dbReference type="PROSITE" id="PS51469"/>
    </source>
</evidence>
<sequence length="318" mass="36511">MLSYTEKVQKKLRRLIERKRRHKASKPEYEVRSSYPLRENIWEYLQDDKGICDFARAKGKTARNYSKQPKCGHKRRGKNFLKLLIFSLFAAAFTTGIDCRTSVEAECCHRLLHLAVELSRAHRALRRTTLLRRAFLMRSKNTPEFSDGESVTRRGHVEGVRASKGGNTVEWGGRVALWGVIPLWRDAPPPDTVLARRTPKPSDCWPFSGSYGEVIIELAHRARLDYIGVEHVHPDTARSAPKNFVVYNLLENNTRLETARGTYIYNMAPKQYFSLSDRGLPVKSVAFRVLSNQGNPKYTCIYRIHLYGSDVDEQTIVL</sequence>
<feature type="non-terminal residue" evidence="6">
    <location>
        <position position="318"/>
    </location>
</feature>
<reference evidence="6" key="1">
    <citation type="submission" date="2022-03" db="EMBL/GenBank/DDBJ databases">
        <authorList>
            <person name="Martin H S."/>
        </authorList>
    </citation>
    <scope>NUCLEOTIDE SEQUENCE</scope>
</reference>
<protein>
    <recommendedName>
        <fullName evidence="5">SUN domain-containing protein</fullName>
    </recommendedName>
</protein>
<dbReference type="InterPro" id="IPR045119">
    <property type="entry name" value="SUN1-5"/>
</dbReference>
<name>A0ABN8HN69_9NEOP</name>
<dbReference type="PANTHER" id="PTHR12911:SF8">
    <property type="entry name" value="KLAROID PROTEIN-RELATED"/>
    <property type="match status" value="1"/>
</dbReference>
<gene>
    <name evidence="6" type="ORF">IPOD504_LOCUS1263</name>
</gene>
<dbReference type="InterPro" id="IPR012919">
    <property type="entry name" value="SUN_dom"/>
</dbReference>
<dbReference type="Proteomes" id="UP000837857">
    <property type="component" value="Chromosome 10"/>
</dbReference>
<dbReference type="Gene3D" id="2.60.120.260">
    <property type="entry name" value="Galactose-binding domain-like"/>
    <property type="match status" value="1"/>
</dbReference>